<comment type="caution">
    <text evidence="3">The sequence shown here is derived from an EMBL/GenBank/DDBJ whole genome shotgun (WGS) entry which is preliminary data.</text>
</comment>
<dbReference type="OrthoDB" id="9806267at2"/>
<protein>
    <submittedName>
        <fullName evidence="3">N-acetylmuramoyl-L-alanine amidase AmiC</fullName>
        <ecNumber evidence="3">3.5.1.28</ecNumber>
    </submittedName>
</protein>
<dbReference type="CDD" id="cd02696">
    <property type="entry name" value="MurNAc-LAA"/>
    <property type="match status" value="1"/>
</dbReference>
<dbReference type="AlphaFoldDB" id="A0A2T0B6F7"/>
<keyword evidence="4" id="KW-1185">Reference proteome</keyword>
<organism evidence="3 4">
    <name type="scientific">Clostridium liquoris</name>
    <dbReference type="NCBI Taxonomy" id="1289519"/>
    <lineage>
        <taxon>Bacteria</taxon>
        <taxon>Bacillati</taxon>
        <taxon>Bacillota</taxon>
        <taxon>Clostridia</taxon>
        <taxon>Eubacteriales</taxon>
        <taxon>Clostridiaceae</taxon>
        <taxon>Clostridium</taxon>
    </lineage>
</organism>
<feature type="domain" description="MurNAc-LAA" evidence="2">
    <location>
        <begin position="131"/>
        <end position="245"/>
    </location>
</feature>
<dbReference type="GO" id="GO:0009253">
    <property type="term" value="P:peptidoglycan catabolic process"/>
    <property type="evidence" value="ECO:0007669"/>
    <property type="project" value="InterPro"/>
</dbReference>
<dbReference type="GO" id="GO:0030288">
    <property type="term" value="C:outer membrane-bounded periplasmic space"/>
    <property type="evidence" value="ECO:0007669"/>
    <property type="project" value="TreeGrafter"/>
</dbReference>
<gene>
    <name evidence="3" type="primary">amiC</name>
    <name evidence="3" type="ORF">CLLI_07890</name>
</gene>
<evidence type="ECO:0000313" key="3">
    <source>
        <dbReference type="EMBL" id="PRR79455.1"/>
    </source>
</evidence>
<dbReference type="EMBL" id="PVXO01000026">
    <property type="protein sequence ID" value="PRR79455.1"/>
    <property type="molecule type" value="Genomic_DNA"/>
</dbReference>
<dbReference type="GO" id="GO:0008745">
    <property type="term" value="F:N-acetylmuramoyl-L-alanine amidase activity"/>
    <property type="evidence" value="ECO:0007669"/>
    <property type="project" value="UniProtKB-EC"/>
</dbReference>
<accession>A0A2T0B6F7</accession>
<dbReference type="EC" id="3.5.1.28" evidence="3"/>
<name>A0A2T0B6F7_9CLOT</name>
<keyword evidence="1 3" id="KW-0378">Hydrolase</keyword>
<dbReference type="SUPFAM" id="SSF53187">
    <property type="entry name" value="Zn-dependent exopeptidases"/>
    <property type="match status" value="1"/>
</dbReference>
<dbReference type="InterPro" id="IPR002508">
    <property type="entry name" value="MurNAc-LAA_cat"/>
</dbReference>
<dbReference type="RefSeq" id="WP_106062952.1">
    <property type="nucleotide sequence ID" value="NZ_PVXO01000026.1"/>
</dbReference>
<evidence type="ECO:0000256" key="1">
    <source>
        <dbReference type="ARBA" id="ARBA00022801"/>
    </source>
</evidence>
<evidence type="ECO:0000259" key="2">
    <source>
        <dbReference type="SMART" id="SM00646"/>
    </source>
</evidence>
<dbReference type="Proteomes" id="UP000239706">
    <property type="component" value="Unassembled WGS sequence"/>
</dbReference>
<evidence type="ECO:0000313" key="4">
    <source>
        <dbReference type="Proteomes" id="UP000239706"/>
    </source>
</evidence>
<dbReference type="PANTHER" id="PTHR30404:SF0">
    <property type="entry name" value="N-ACETYLMURAMOYL-L-ALANINE AMIDASE AMIC"/>
    <property type="match status" value="1"/>
</dbReference>
<proteinExistence type="predicted"/>
<dbReference type="Gene3D" id="3.40.630.40">
    <property type="entry name" value="Zn-dependent exopeptidases"/>
    <property type="match status" value="1"/>
</dbReference>
<dbReference type="PANTHER" id="PTHR30404">
    <property type="entry name" value="N-ACETYLMURAMOYL-L-ALANINE AMIDASE"/>
    <property type="match status" value="1"/>
</dbReference>
<dbReference type="Pfam" id="PF01520">
    <property type="entry name" value="Amidase_3"/>
    <property type="match status" value="1"/>
</dbReference>
<reference evidence="3 4" key="1">
    <citation type="submission" date="2018-03" db="EMBL/GenBank/DDBJ databases">
        <title>Genome sequence of Clostridium liquoris DSM 100320.</title>
        <authorList>
            <person name="Poehlein A."/>
            <person name="Daniel R."/>
        </authorList>
    </citation>
    <scope>NUCLEOTIDE SEQUENCE [LARGE SCALE GENOMIC DNA]</scope>
    <source>
        <strain evidence="3 4">DSM 100320</strain>
    </source>
</reference>
<dbReference type="SMART" id="SM00646">
    <property type="entry name" value="Ami_3"/>
    <property type="match status" value="1"/>
</dbReference>
<dbReference type="InterPro" id="IPR050695">
    <property type="entry name" value="N-acetylmuramoyl_amidase_3"/>
</dbReference>
<sequence length="252" mass="29303">MRRKNKERILISCIFFTLLMALFVNYDIKFNKYIFAAQEPSTVLGEKKKLNEENMDKQFKKNEKINEDLNKIIVIDPGHGGADKGTNIGALYEKDINLKIAFYTRQYLQDKGFNALMTREEDKLIPLKEIGNFVNDIRPNVFVSIHVNSFKESKYKGISTYYYDPNGFQKEERMELAKSIQSENTKDGTWYNRGVLRQNIAVLRYSNFTCALVECGFITNEEDRKKLQDENILKNTGENIAKGIINYIESNK</sequence>